<dbReference type="AlphaFoldDB" id="A0A838BEW7"/>
<evidence type="ECO:0000256" key="3">
    <source>
        <dbReference type="ARBA" id="ARBA00023163"/>
    </source>
</evidence>
<feature type="domain" description="HTH hxlR-type" evidence="5">
    <location>
        <begin position="2"/>
        <end position="107"/>
    </location>
</feature>
<keyword evidence="4" id="KW-1133">Transmembrane helix</keyword>
<gene>
    <name evidence="6" type="ORF">H0241_31130</name>
</gene>
<dbReference type="InterPro" id="IPR036388">
    <property type="entry name" value="WH-like_DNA-bd_sf"/>
</dbReference>
<dbReference type="Proteomes" id="UP000558284">
    <property type="component" value="Unassembled WGS sequence"/>
</dbReference>
<evidence type="ECO:0000256" key="1">
    <source>
        <dbReference type="ARBA" id="ARBA00023015"/>
    </source>
</evidence>
<dbReference type="PROSITE" id="PS51118">
    <property type="entry name" value="HTH_HXLR"/>
    <property type="match status" value="1"/>
</dbReference>
<keyword evidence="3" id="KW-0804">Transcription</keyword>
<dbReference type="PANTHER" id="PTHR33204">
    <property type="entry name" value="TRANSCRIPTIONAL REGULATOR, MARR FAMILY"/>
    <property type="match status" value="1"/>
</dbReference>
<dbReference type="InterPro" id="IPR002577">
    <property type="entry name" value="HTH_HxlR"/>
</dbReference>
<evidence type="ECO:0000256" key="4">
    <source>
        <dbReference type="SAM" id="Phobius"/>
    </source>
</evidence>
<keyword evidence="2" id="KW-0238">DNA-binding</keyword>
<organism evidence="6 7">
    <name type="scientific">Mesorhizobium neociceri</name>
    <dbReference type="NCBI Taxonomy" id="1307853"/>
    <lineage>
        <taxon>Bacteria</taxon>
        <taxon>Pseudomonadati</taxon>
        <taxon>Pseudomonadota</taxon>
        <taxon>Alphaproteobacteria</taxon>
        <taxon>Hyphomicrobiales</taxon>
        <taxon>Phyllobacteriaceae</taxon>
        <taxon>Mesorhizobium</taxon>
    </lineage>
</organism>
<evidence type="ECO:0000313" key="7">
    <source>
        <dbReference type="Proteomes" id="UP000558284"/>
    </source>
</evidence>
<keyword evidence="4" id="KW-0812">Transmembrane</keyword>
<keyword evidence="7" id="KW-1185">Reference proteome</keyword>
<comment type="caution">
    <text evidence="6">The sequence shown here is derived from an EMBL/GenBank/DDBJ whole genome shotgun (WGS) entry which is preliminary data.</text>
</comment>
<evidence type="ECO:0000313" key="6">
    <source>
        <dbReference type="EMBL" id="MBA1144659.1"/>
    </source>
</evidence>
<dbReference type="Pfam" id="PF01638">
    <property type="entry name" value="HxlR"/>
    <property type="match status" value="1"/>
</dbReference>
<name>A0A838BEW7_9HYPH</name>
<dbReference type="InterPro" id="IPR036390">
    <property type="entry name" value="WH_DNA-bd_sf"/>
</dbReference>
<evidence type="ECO:0000259" key="5">
    <source>
        <dbReference type="PROSITE" id="PS51118"/>
    </source>
</evidence>
<proteinExistence type="predicted"/>
<keyword evidence="1" id="KW-0805">Transcription regulation</keyword>
<dbReference type="PANTHER" id="PTHR33204:SF37">
    <property type="entry name" value="HTH-TYPE TRANSCRIPTIONAL REGULATOR YODB"/>
    <property type="match status" value="1"/>
</dbReference>
<dbReference type="Gene3D" id="1.10.10.10">
    <property type="entry name" value="Winged helix-like DNA-binding domain superfamily/Winged helix DNA-binding domain"/>
    <property type="match status" value="1"/>
</dbReference>
<evidence type="ECO:0000256" key="2">
    <source>
        <dbReference type="ARBA" id="ARBA00023125"/>
    </source>
</evidence>
<dbReference type="SUPFAM" id="SSF46785">
    <property type="entry name" value="Winged helix' DNA-binding domain"/>
    <property type="match status" value="1"/>
</dbReference>
<dbReference type="RefSeq" id="WP_181061594.1">
    <property type="nucleotide sequence ID" value="NZ_JACDTY010000026.1"/>
</dbReference>
<sequence length="125" mass="13953">MKPDGSKFDRLLLDQIADRWSILVLGAICAAGGTLRFNEVRRRIDGIAQKTLTQALRRLERNGILERRLIDTAPPGVEYMVTPLGRSLDKPFAALNAWTMAHAEALRAAQKAFDERHGSVSERRG</sequence>
<dbReference type="GO" id="GO:0003677">
    <property type="term" value="F:DNA binding"/>
    <property type="evidence" value="ECO:0007669"/>
    <property type="project" value="UniProtKB-KW"/>
</dbReference>
<reference evidence="6 7" key="1">
    <citation type="submission" date="2020-07" db="EMBL/GenBank/DDBJ databases">
        <title>Definition of the novel symbiovar canariense within Mesorhizobium novociceri, a new species of genus Mesorhizobium nodulating Cicer canariense in the Caldera de Taburiente National Park (La Palma, Canary Islands).</title>
        <authorList>
            <person name="Leon-Barrios M."/>
            <person name="Perez-Yepez J."/>
            <person name="Flores-Felix J.D."/>
            <person name="Ramirez-Baena M.H."/>
            <person name="Pulido-Suarez L."/>
            <person name="Igual J.M."/>
            <person name="Velazquez E."/>
            <person name="Peix A."/>
        </authorList>
    </citation>
    <scope>NUCLEOTIDE SEQUENCE [LARGE SCALE GENOMIC DNA]</scope>
    <source>
        <strain evidence="6 7">CCANP35</strain>
    </source>
</reference>
<protein>
    <submittedName>
        <fullName evidence="6">Helix-turn-helix transcriptional regulator</fullName>
    </submittedName>
</protein>
<feature type="transmembrane region" description="Helical" evidence="4">
    <location>
        <begin position="20"/>
        <end position="37"/>
    </location>
</feature>
<dbReference type="EMBL" id="JACDTY010000026">
    <property type="protein sequence ID" value="MBA1144659.1"/>
    <property type="molecule type" value="Genomic_DNA"/>
</dbReference>
<keyword evidence="4" id="KW-0472">Membrane</keyword>
<accession>A0A838BEW7</accession>